<accession>A0A3P9K392</accession>
<reference evidence="1" key="4">
    <citation type="submission" date="2025-09" db="UniProtKB">
        <authorList>
            <consortium name="Ensembl"/>
        </authorList>
    </citation>
    <scope>IDENTIFICATION</scope>
    <source>
        <strain evidence="1">HNI</strain>
    </source>
</reference>
<reference evidence="1" key="3">
    <citation type="submission" date="2025-08" db="UniProtKB">
        <authorList>
            <consortium name="Ensembl"/>
        </authorList>
    </citation>
    <scope>IDENTIFICATION</scope>
    <source>
        <strain evidence="1">HNI</strain>
    </source>
</reference>
<dbReference type="AlphaFoldDB" id="A0A3P9K392"/>
<evidence type="ECO:0000313" key="1">
    <source>
        <dbReference type="Ensembl" id="ENSORLP00020003063.1"/>
    </source>
</evidence>
<reference evidence="1 2" key="2">
    <citation type="submission" date="2017-04" db="EMBL/GenBank/DDBJ databases">
        <title>CpG methylation of centromeres and impact of large insertions on vertebrate speciation.</title>
        <authorList>
            <person name="Ichikawa K."/>
            <person name="Yoshimura J."/>
            <person name="Morishita S."/>
        </authorList>
    </citation>
    <scope>NUCLEOTIDE SEQUENCE</scope>
    <source>
        <strain evidence="1 2">HNI</strain>
    </source>
</reference>
<dbReference type="InterPro" id="IPR036388">
    <property type="entry name" value="WH-like_DNA-bd_sf"/>
</dbReference>
<dbReference type="InterPro" id="IPR036397">
    <property type="entry name" value="RNaseH_sf"/>
</dbReference>
<evidence type="ECO:0000313" key="2">
    <source>
        <dbReference type="Proteomes" id="UP000265180"/>
    </source>
</evidence>
<dbReference type="GO" id="GO:0003676">
    <property type="term" value="F:nucleic acid binding"/>
    <property type="evidence" value="ECO:0007669"/>
    <property type="project" value="InterPro"/>
</dbReference>
<dbReference type="Ensembl" id="ENSORLT00020010247.1">
    <property type="protein sequence ID" value="ENSORLP00020003063.1"/>
    <property type="gene ID" value="ENSORLG00020003837.1"/>
</dbReference>
<protein>
    <recommendedName>
        <fullName evidence="3">Transposase Tc1-like domain-containing protein</fullName>
    </recommendedName>
</protein>
<dbReference type="InterPro" id="IPR009057">
    <property type="entry name" value="Homeodomain-like_sf"/>
</dbReference>
<dbReference type="InterPro" id="IPR052338">
    <property type="entry name" value="Transposase_5"/>
</dbReference>
<dbReference type="SUPFAM" id="SSF46689">
    <property type="entry name" value="Homeodomain-like"/>
    <property type="match status" value="1"/>
</dbReference>
<organism evidence="1 2">
    <name type="scientific">Oryzias latipes</name>
    <name type="common">Japanese rice fish</name>
    <name type="synonym">Japanese killifish</name>
    <dbReference type="NCBI Taxonomy" id="8090"/>
    <lineage>
        <taxon>Eukaryota</taxon>
        <taxon>Metazoa</taxon>
        <taxon>Chordata</taxon>
        <taxon>Craniata</taxon>
        <taxon>Vertebrata</taxon>
        <taxon>Euteleostomi</taxon>
        <taxon>Actinopterygii</taxon>
        <taxon>Neopterygii</taxon>
        <taxon>Teleostei</taxon>
        <taxon>Neoteleostei</taxon>
        <taxon>Acanthomorphata</taxon>
        <taxon>Ovalentaria</taxon>
        <taxon>Atherinomorphae</taxon>
        <taxon>Beloniformes</taxon>
        <taxon>Adrianichthyidae</taxon>
        <taxon>Oryziinae</taxon>
        <taxon>Oryzias</taxon>
    </lineage>
</organism>
<dbReference type="PANTHER" id="PTHR23022:SF119">
    <property type="entry name" value="TC1-LIKE TRANSPOSASE DDE DOMAIN-CONTAINING PROTEIN"/>
    <property type="match status" value="1"/>
</dbReference>
<evidence type="ECO:0008006" key="3">
    <source>
        <dbReference type="Google" id="ProtNLM"/>
    </source>
</evidence>
<dbReference type="Gene3D" id="1.10.10.10">
    <property type="entry name" value="Winged helix-like DNA-binding domain superfamily/Winged helix DNA-binding domain"/>
    <property type="match status" value="1"/>
</dbReference>
<proteinExistence type="predicted"/>
<name>A0A3P9K392_ORYLA</name>
<dbReference type="Gene3D" id="3.30.420.10">
    <property type="entry name" value="Ribonuclease H-like superfamily/Ribonuclease H"/>
    <property type="match status" value="1"/>
</dbReference>
<dbReference type="PANTHER" id="PTHR23022">
    <property type="entry name" value="TRANSPOSABLE ELEMENT-RELATED"/>
    <property type="match status" value="1"/>
</dbReference>
<reference key="1">
    <citation type="journal article" date="2007" name="Nature">
        <title>The medaka draft genome and insights into vertebrate genome evolution.</title>
        <authorList>
            <person name="Kasahara M."/>
            <person name="Naruse K."/>
            <person name="Sasaki S."/>
            <person name="Nakatani Y."/>
            <person name="Qu W."/>
            <person name="Ahsan B."/>
            <person name="Yamada T."/>
            <person name="Nagayasu Y."/>
            <person name="Doi K."/>
            <person name="Kasai Y."/>
            <person name="Jindo T."/>
            <person name="Kobayashi D."/>
            <person name="Shimada A."/>
            <person name="Toyoda A."/>
            <person name="Kuroki Y."/>
            <person name="Fujiyama A."/>
            <person name="Sasaki T."/>
            <person name="Shimizu A."/>
            <person name="Asakawa S."/>
            <person name="Shimizu N."/>
            <person name="Hashimoto S."/>
            <person name="Yang J."/>
            <person name="Lee Y."/>
            <person name="Matsushima K."/>
            <person name="Sugano S."/>
            <person name="Sakaizumi M."/>
            <person name="Narita T."/>
            <person name="Ohishi K."/>
            <person name="Haga S."/>
            <person name="Ohta F."/>
            <person name="Nomoto H."/>
            <person name="Nogata K."/>
            <person name="Morishita T."/>
            <person name="Endo T."/>
            <person name="Shin-I T."/>
            <person name="Takeda H."/>
            <person name="Morishita S."/>
            <person name="Kohara Y."/>
        </authorList>
    </citation>
    <scope>NUCLEOTIDE SEQUENCE [LARGE SCALE GENOMIC DNA]</scope>
    <source>
        <strain>Hd-rR</strain>
    </source>
</reference>
<sequence>RVRRTADEIISLDKKGEDYKKISKALHISQNSIAKVIQTLKKDGSATILQRCPGRPRKLTSQQERLLMRRVKEDRHATSLQQAKAVESQTGYTVSCDTIRRTLKPLLKPMHKKARLEFARPHAEKDEDYWGSILWSDETKITLFGIDGFKTVWHHKVKHGGDSVLMWAA</sequence>
<dbReference type="Proteomes" id="UP000265180">
    <property type="component" value="Chromosome 7"/>
</dbReference>